<feature type="compositionally biased region" description="Pro residues" evidence="1">
    <location>
        <begin position="177"/>
        <end position="186"/>
    </location>
</feature>
<feature type="chain" id="PRO_5031081991" description="Carboxypeptidase family protein" evidence="2">
    <location>
        <begin position="27"/>
        <end position="186"/>
    </location>
</feature>
<evidence type="ECO:0000313" key="3">
    <source>
        <dbReference type="EMBL" id="MBB5059790.1"/>
    </source>
</evidence>
<dbReference type="RefSeq" id="WP_184221633.1">
    <property type="nucleotide sequence ID" value="NZ_JACHIP010000007.1"/>
</dbReference>
<evidence type="ECO:0008006" key="5">
    <source>
        <dbReference type="Google" id="ProtNLM"/>
    </source>
</evidence>
<gene>
    <name evidence="3" type="ORF">HDF16_004519</name>
</gene>
<dbReference type="AlphaFoldDB" id="A0A7W7ZH21"/>
<feature type="region of interest" description="Disordered" evidence="1">
    <location>
        <begin position="136"/>
        <end position="186"/>
    </location>
</feature>
<sequence>MLLRRYLRLSALFCVTFASVASNAFAQDHSRGRKYKSPPETSHIEVEVVRANNGKPIPNAAVIFNPEKDGKDEGNLEIKTGPDGKAAIDVIPTGSKLRVQVIAGGFATFAEDYMVDSATKAISIKMLRPRAQVSAYVDNSGKASERKPGVQEPVRPTTPPPASVTPAATPDAESKTPPVPETKPNL</sequence>
<name>A0A7W7ZH21_9BACT</name>
<accession>A0A7W7ZH21</accession>
<dbReference type="EMBL" id="JACHIP010000007">
    <property type="protein sequence ID" value="MBB5059790.1"/>
    <property type="molecule type" value="Genomic_DNA"/>
</dbReference>
<evidence type="ECO:0000256" key="2">
    <source>
        <dbReference type="SAM" id="SignalP"/>
    </source>
</evidence>
<keyword evidence="2" id="KW-0732">Signal</keyword>
<feature type="signal peptide" evidence="2">
    <location>
        <begin position="1"/>
        <end position="26"/>
    </location>
</feature>
<keyword evidence="4" id="KW-1185">Reference proteome</keyword>
<evidence type="ECO:0000313" key="4">
    <source>
        <dbReference type="Proteomes" id="UP000540989"/>
    </source>
</evidence>
<organism evidence="3 4">
    <name type="scientific">Granulicella aggregans</name>
    <dbReference type="NCBI Taxonomy" id="474949"/>
    <lineage>
        <taxon>Bacteria</taxon>
        <taxon>Pseudomonadati</taxon>
        <taxon>Acidobacteriota</taxon>
        <taxon>Terriglobia</taxon>
        <taxon>Terriglobales</taxon>
        <taxon>Acidobacteriaceae</taxon>
        <taxon>Granulicella</taxon>
    </lineage>
</organism>
<comment type="caution">
    <text evidence="3">The sequence shown here is derived from an EMBL/GenBank/DDBJ whole genome shotgun (WGS) entry which is preliminary data.</text>
</comment>
<dbReference type="Proteomes" id="UP000540989">
    <property type="component" value="Unassembled WGS sequence"/>
</dbReference>
<evidence type="ECO:0000256" key="1">
    <source>
        <dbReference type="SAM" id="MobiDB-lite"/>
    </source>
</evidence>
<proteinExistence type="predicted"/>
<reference evidence="3 4" key="1">
    <citation type="submission" date="2020-08" db="EMBL/GenBank/DDBJ databases">
        <title>Genomic Encyclopedia of Type Strains, Phase IV (KMG-V): Genome sequencing to study the core and pangenomes of soil and plant-associated prokaryotes.</title>
        <authorList>
            <person name="Whitman W."/>
        </authorList>
    </citation>
    <scope>NUCLEOTIDE SEQUENCE [LARGE SCALE GENOMIC DNA]</scope>
    <source>
        <strain evidence="3 4">M8UP14</strain>
    </source>
</reference>
<protein>
    <recommendedName>
        <fullName evidence="5">Carboxypeptidase family protein</fullName>
    </recommendedName>
</protein>